<dbReference type="EMBL" id="JAJOMB010000027">
    <property type="protein sequence ID" value="MCD5316098.1"/>
    <property type="molecule type" value="Genomic_DNA"/>
</dbReference>
<dbReference type="Pfam" id="PF19953">
    <property type="entry name" value="EACC1"/>
    <property type="match status" value="1"/>
</dbReference>
<accession>A0A9X1NN24</accession>
<keyword evidence="2" id="KW-1185">Reference proteome</keyword>
<comment type="caution">
    <text evidence="1">The sequence shown here is derived from an EMBL/GenBank/DDBJ whole genome shotgun (WGS) entry which is preliminary data.</text>
</comment>
<evidence type="ECO:0000313" key="1">
    <source>
        <dbReference type="EMBL" id="MCD5316098.1"/>
    </source>
</evidence>
<dbReference type="RefSeq" id="WP_231448952.1">
    <property type="nucleotide sequence ID" value="NZ_JAJOMB010000027.1"/>
</dbReference>
<dbReference type="InterPro" id="IPR045428">
    <property type="entry name" value="EACC1"/>
</dbReference>
<dbReference type="Proteomes" id="UP001138997">
    <property type="component" value="Unassembled WGS sequence"/>
</dbReference>
<organism evidence="1 2">
    <name type="scientific">Kineosporia babensis</name>
    <dbReference type="NCBI Taxonomy" id="499548"/>
    <lineage>
        <taxon>Bacteria</taxon>
        <taxon>Bacillati</taxon>
        <taxon>Actinomycetota</taxon>
        <taxon>Actinomycetes</taxon>
        <taxon>Kineosporiales</taxon>
        <taxon>Kineosporiaceae</taxon>
        <taxon>Kineosporia</taxon>
    </lineage>
</organism>
<proteinExistence type="predicted"/>
<gene>
    <name evidence="1" type="ORF">LR394_34900</name>
</gene>
<protein>
    <submittedName>
        <fullName evidence="1">Uncharacterized protein</fullName>
    </submittedName>
</protein>
<dbReference type="AlphaFoldDB" id="A0A9X1NN24"/>
<evidence type="ECO:0000313" key="2">
    <source>
        <dbReference type="Proteomes" id="UP001138997"/>
    </source>
</evidence>
<sequence length="116" mass="12953">MQAIIEVQADAVPSFIDWIARERLDTVRVARCTLPGPSEQMGADVQTLELFLSPVVLTAVATSITVWLRSRTSHVRIRIRTATRDIEVNSSHTPDTEQLIREALRLSSETEPNQGD</sequence>
<name>A0A9X1NN24_9ACTN</name>
<reference evidence="1" key="1">
    <citation type="submission" date="2021-11" db="EMBL/GenBank/DDBJ databases">
        <title>Streptomyces corallinus and Kineosporia corallina sp. nov., two new coral-derived marine actinobacteria.</title>
        <authorList>
            <person name="Buangrab K."/>
            <person name="Sutthacheep M."/>
            <person name="Yeemin T."/>
            <person name="Harunari E."/>
            <person name="Igarashi Y."/>
            <person name="Sripreechasak P."/>
            <person name="Kanchanasin P."/>
            <person name="Tanasupawat S."/>
            <person name="Phongsopitanun W."/>
        </authorList>
    </citation>
    <scope>NUCLEOTIDE SEQUENCE</scope>
    <source>
        <strain evidence="1">JCM 31032</strain>
    </source>
</reference>